<dbReference type="KEGG" id="aqu:109591836"/>
<dbReference type="EnsemblMetazoa" id="XM_020007460.1">
    <property type="protein sequence ID" value="XP_019863019.1"/>
    <property type="gene ID" value="LOC109591836"/>
</dbReference>
<dbReference type="AlphaFoldDB" id="A0AAN0K1I0"/>
<evidence type="ECO:0000313" key="2">
    <source>
        <dbReference type="EnsemblMetazoa" id="XP_019863019.1"/>
    </source>
</evidence>
<feature type="region of interest" description="Disordered" evidence="1">
    <location>
        <begin position="217"/>
        <end position="236"/>
    </location>
</feature>
<accession>A0AAN0K1I0</accession>
<keyword evidence="3" id="KW-1185">Reference proteome</keyword>
<feature type="compositionally biased region" description="Polar residues" evidence="1">
    <location>
        <begin position="110"/>
        <end position="119"/>
    </location>
</feature>
<dbReference type="Proteomes" id="UP000007879">
    <property type="component" value="Unassembled WGS sequence"/>
</dbReference>
<dbReference type="RefSeq" id="XP_019863019.1">
    <property type="nucleotide sequence ID" value="XM_020007460.1"/>
</dbReference>
<reference evidence="3" key="1">
    <citation type="journal article" date="2010" name="Nature">
        <title>The Amphimedon queenslandica genome and the evolution of animal complexity.</title>
        <authorList>
            <person name="Srivastava M."/>
            <person name="Simakov O."/>
            <person name="Chapman J."/>
            <person name="Fahey B."/>
            <person name="Gauthier M.E."/>
            <person name="Mitros T."/>
            <person name="Richards G.S."/>
            <person name="Conaco C."/>
            <person name="Dacre M."/>
            <person name="Hellsten U."/>
            <person name="Larroux C."/>
            <person name="Putnam N.H."/>
            <person name="Stanke M."/>
            <person name="Adamska M."/>
            <person name="Darling A."/>
            <person name="Degnan S.M."/>
            <person name="Oakley T.H."/>
            <person name="Plachetzki D.C."/>
            <person name="Zhai Y."/>
            <person name="Adamski M."/>
            <person name="Calcino A."/>
            <person name="Cummins S.F."/>
            <person name="Goodstein D.M."/>
            <person name="Harris C."/>
            <person name="Jackson D.J."/>
            <person name="Leys S.P."/>
            <person name="Shu S."/>
            <person name="Woodcroft B.J."/>
            <person name="Vervoort M."/>
            <person name="Kosik K.S."/>
            <person name="Manning G."/>
            <person name="Degnan B.M."/>
            <person name="Rokhsar D.S."/>
        </authorList>
    </citation>
    <scope>NUCLEOTIDE SEQUENCE [LARGE SCALE GENOMIC DNA]</scope>
</reference>
<feature type="compositionally biased region" description="Polar residues" evidence="1">
    <location>
        <begin position="335"/>
        <end position="348"/>
    </location>
</feature>
<name>A0AAN0K1I0_AMPQE</name>
<reference evidence="2" key="2">
    <citation type="submission" date="2024-06" db="UniProtKB">
        <authorList>
            <consortium name="EnsemblMetazoa"/>
        </authorList>
    </citation>
    <scope>IDENTIFICATION</scope>
</reference>
<feature type="region of interest" description="Disordered" evidence="1">
    <location>
        <begin position="296"/>
        <end position="367"/>
    </location>
</feature>
<protein>
    <submittedName>
        <fullName evidence="2">Uncharacterized protein</fullName>
    </submittedName>
</protein>
<organism evidence="2 3">
    <name type="scientific">Amphimedon queenslandica</name>
    <name type="common">Sponge</name>
    <dbReference type="NCBI Taxonomy" id="400682"/>
    <lineage>
        <taxon>Eukaryota</taxon>
        <taxon>Metazoa</taxon>
        <taxon>Porifera</taxon>
        <taxon>Demospongiae</taxon>
        <taxon>Heteroscleromorpha</taxon>
        <taxon>Haplosclerida</taxon>
        <taxon>Niphatidae</taxon>
        <taxon>Amphimedon</taxon>
    </lineage>
</organism>
<evidence type="ECO:0000256" key="1">
    <source>
        <dbReference type="SAM" id="MobiDB-lite"/>
    </source>
</evidence>
<sequence length="489" mass="53946">MYMMDRANERPDVMSLLRERLPSYIVYSFAESGFDDIDAILEMDISDSPNNSIHGIQEYIESQKDDLPNCIRPNSNTCKFLPGHYLRVKRLVREIQDEYGEKPVPKKQKLSNSTSNSTAEPPLNNPITDIITEINARVTQWSRNFDNGRFNDIKENDHYYINVSRSLSDSSQFTVTLRCKCNATYTVQRKKTGSKPWVISNWCTHFQQCEDKRRSREQQAKQNNLSSYFSSSKPMSIETTPICQSSLSLSPEPSSPLALSPTASPLSTSSAGKLHISSHLDTQSTCIATTTVTTTPSVATSTSHHENQGFSKSPSFKMRGGATSHGSESPHITLPSATPTLTETTHTCQSPLSQPSPPLSITPLLSPATLPSSGQVTQYSINTTSLSAAGTHDANQGIQEAPLANSRTGTDWSRSARLKRKLIEAADKPDQMHITSYFAVADKISLLCKENQKLSLLLQQGQKAETNDIDAAAPILQSLLESAKRNSNK</sequence>
<dbReference type="GeneID" id="109591836"/>
<proteinExistence type="predicted"/>
<evidence type="ECO:0000313" key="3">
    <source>
        <dbReference type="Proteomes" id="UP000007879"/>
    </source>
</evidence>
<feature type="compositionally biased region" description="Polar residues" evidence="1">
    <location>
        <begin position="220"/>
        <end position="236"/>
    </location>
</feature>
<feature type="compositionally biased region" description="Low complexity" evidence="1">
    <location>
        <begin position="245"/>
        <end position="271"/>
    </location>
</feature>
<feature type="region of interest" description="Disordered" evidence="1">
    <location>
        <begin position="242"/>
        <end position="271"/>
    </location>
</feature>
<feature type="region of interest" description="Disordered" evidence="1">
    <location>
        <begin position="102"/>
        <end position="126"/>
    </location>
</feature>